<name>A0ABN4TQZ2_9BURK</name>
<accession>A0ABN4TQZ2</accession>
<protein>
    <recommendedName>
        <fullName evidence="3">Zinc-dependent peptidase</fullName>
    </recommendedName>
</protein>
<organism evidence="1 2">
    <name type="scientific">Cupriavidus malaysiensis</name>
    <dbReference type="NCBI Taxonomy" id="367825"/>
    <lineage>
        <taxon>Bacteria</taxon>
        <taxon>Pseudomonadati</taxon>
        <taxon>Pseudomonadota</taxon>
        <taxon>Betaproteobacteria</taxon>
        <taxon>Burkholderiales</taxon>
        <taxon>Burkholderiaceae</taxon>
        <taxon>Cupriavidus</taxon>
    </lineage>
</organism>
<evidence type="ECO:0008006" key="3">
    <source>
        <dbReference type="Google" id="ProtNLM"/>
    </source>
</evidence>
<sequence length="283" mass="31676">MLDRLTRFLRSRSRERKLAHYAIPDALWVQTVAALPFVRRYRPEDLAALRELATLFIAEKEFSTAHELQLSDEMVASVATQACVPILHLGIEWYRGWHGIVLYPGEFVIRKTVEDEIGLVHGVVEEAAGEAWEHGPVILSWPDVSSPGAGSAAAGDELDDSYNVVIHEFAHKLDMLDGEADGVPPFSRMLHPGIDREAWAEVFLDEYERFAEACDAQPARAWKRPERLPAALRAIDPYGCEAPGEFFAVASEAFFVDPAGLLRYWPRVYAQLAAFYRQNPAGA</sequence>
<dbReference type="Gene3D" id="1.10.472.150">
    <property type="entry name" value="Glucose-regulated metallo-peptidase M90, N-terminal domain"/>
    <property type="match status" value="1"/>
</dbReference>
<dbReference type="Pfam" id="PF06167">
    <property type="entry name" value="Peptidase_M90"/>
    <property type="match status" value="1"/>
</dbReference>
<dbReference type="PANTHER" id="PTHR30164:SF2">
    <property type="entry name" value="PROTEIN MTFA"/>
    <property type="match status" value="1"/>
</dbReference>
<dbReference type="Proteomes" id="UP000177515">
    <property type="component" value="Chromosome 1"/>
</dbReference>
<dbReference type="CDD" id="cd20169">
    <property type="entry name" value="Peptidase_M90_mtfA"/>
    <property type="match status" value="1"/>
</dbReference>
<dbReference type="PANTHER" id="PTHR30164">
    <property type="entry name" value="MTFA PEPTIDASE"/>
    <property type="match status" value="1"/>
</dbReference>
<evidence type="ECO:0000313" key="1">
    <source>
        <dbReference type="EMBL" id="AOZ06981.1"/>
    </source>
</evidence>
<dbReference type="InterPro" id="IPR024079">
    <property type="entry name" value="MetalloPept_cat_dom_sf"/>
</dbReference>
<dbReference type="SUPFAM" id="SSF55486">
    <property type="entry name" value="Metalloproteases ('zincins'), catalytic domain"/>
    <property type="match status" value="1"/>
</dbReference>
<dbReference type="InterPro" id="IPR042252">
    <property type="entry name" value="MtfA_N"/>
</dbReference>
<dbReference type="InterPro" id="IPR010384">
    <property type="entry name" value="MtfA_fam"/>
</dbReference>
<dbReference type="EMBL" id="CP017754">
    <property type="protein sequence ID" value="AOZ06981.1"/>
    <property type="molecule type" value="Genomic_DNA"/>
</dbReference>
<proteinExistence type="predicted"/>
<dbReference type="RefSeq" id="WP_071070101.1">
    <property type="nucleotide sequence ID" value="NZ_CP017754.1"/>
</dbReference>
<evidence type="ECO:0000313" key="2">
    <source>
        <dbReference type="Proteomes" id="UP000177515"/>
    </source>
</evidence>
<keyword evidence="2" id="KW-1185">Reference proteome</keyword>
<dbReference type="Gene3D" id="3.40.390.10">
    <property type="entry name" value="Collagenase (Catalytic Domain)"/>
    <property type="match status" value="1"/>
</dbReference>
<gene>
    <name evidence="1" type="ORF">BKK80_14955</name>
</gene>
<reference evidence="1 2" key="1">
    <citation type="submission" date="2016-10" db="EMBL/GenBank/DDBJ databases">
        <title>Complete genome sequences of three Cupriavidus strains isolated from various Malaysian environments.</title>
        <authorList>
            <person name="Abdullah A.A.-A."/>
            <person name="Shafie N.A.H."/>
            <person name="Lau N.S."/>
        </authorList>
    </citation>
    <scope>NUCLEOTIDE SEQUENCE [LARGE SCALE GENOMIC DNA]</scope>
    <source>
        <strain evidence="1 2">USMAA1020</strain>
    </source>
</reference>